<feature type="region of interest" description="Disordered" evidence="1">
    <location>
        <begin position="250"/>
        <end position="289"/>
    </location>
</feature>
<evidence type="ECO:0000313" key="2">
    <source>
        <dbReference type="EMBL" id="MBB4935163.1"/>
    </source>
</evidence>
<dbReference type="Proteomes" id="UP000523007">
    <property type="component" value="Unassembled WGS sequence"/>
</dbReference>
<feature type="compositionally biased region" description="Acidic residues" evidence="1">
    <location>
        <begin position="273"/>
        <end position="289"/>
    </location>
</feature>
<dbReference type="EMBL" id="JACHJT010000002">
    <property type="protein sequence ID" value="MBB4935163.1"/>
    <property type="molecule type" value="Genomic_DNA"/>
</dbReference>
<gene>
    <name evidence="2" type="ORF">F4561_006057</name>
</gene>
<organism evidence="2 3">
    <name type="scientific">Lipingzhangella halophila</name>
    <dbReference type="NCBI Taxonomy" id="1783352"/>
    <lineage>
        <taxon>Bacteria</taxon>
        <taxon>Bacillati</taxon>
        <taxon>Actinomycetota</taxon>
        <taxon>Actinomycetes</taxon>
        <taxon>Streptosporangiales</taxon>
        <taxon>Nocardiopsidaceae</taxon>
        <taxon>Lipingzhangella</taxon>
    </lineage>
</organism>
<keyword evidence="3" id="KW-1185">Reference proteome</keyword>
<evidence type="ECO:0000256" key="1">
    <source>
        <dbReference type="SAM" id="MobiDB-lite"/>
    </source>
</evidence>
<proteinExistence type="predicted"/>
<dbReference type="PANTHER" id="PTHR37292">
    <property type="entry name" value="VNG6097C"/>
    <property type="match status" value="1"/>
</dbReference>
<comment type="caution">
    <text evidence="2">The sequence shown here is derived from an EMBL/GenBank/DDBJ whole genome shotgun (WGS) entry which is preliminary data.</text>
</comment>
<dbReference type="AlphaFoldDB" id="A0A7W7RNA9"/>
<protein>
    <recommendedName>
        <fullName evidence="4">DUF1524 domain-containing protein</fullName>
    </recommendedName>
</protein>
<reference evidence="2 3" key="1">
    <citation type="submission" date="2020-08" db="EMBL/GenBank/DDBJ databases">
        <title>Sequencing the genomes of 1000 actinobacteria strains.</title>
        <authorList>
            <person name="Klenk H.-P."/>
        </authorList>
    </citation>
    <scope>NUCLEOTIDE SEQUENCE [LARGE SCALE GENOMIC DNA]</scope>
    <source>
        <strain evidence="2 3">DSM 102030</strain>
    </source>
</reference>
<evidence type="ECO:0008006" key="4">
    <source>
        <dbReference type="Google" id="ProtNLM"/>
    </source>
</evidence>
<name>A0A7W7RNA9_9ACTN</name>
<evidence type="ECO:0000313" key="3">
    <source>
        <dbReference type="Proteomes" id="UP000523007"/>
    </source>
</evidence>
<sequence length="289" mass="31691">MREALTWVAGFLDRQHVHTASDVPYPPQLVALAALRVVMGEDIDIHGVNARIRQWYWCGVLGELYSSSTESRLARDTDQVPAWARGVEGAVAPRTVEDANFVESRLHSLKTRNAAAYKGIHALLMADGTKDWLQNQPFDRAHYLDLAVDIHHIFPKAWCTKNEIDPELRESIVNKTPLARKTNQAIGGASPADYMSKLDTKTKIPPADLDTIVAAHQIDVADLRAGAFEPFFTKRREALLGLVESAMGKRAARDVERDALGGGSESADAFLAEPDDPQDPGDGDSAEEA</sequence>
<accession>A0A7W7RNA9</accession>
<dbReference type="PANTHER" id="PTHR37292:SF2">
    <property type="entry name" value="DUF262 DOMAIN-CONTAINING PROTEIN"/>
    <property type="match status" value="1"/>
</dbReference>